<comment type="caution">
    <text evidence="3">The sequence shown here is derived from an EMBL/GenBank/DDBJ whole genome shotgun (WGS) entry which is preliminary data.</text>
</comment>
<evidence type="ECO:0000313" key="4">
    <source>
        <dbReference type="Proteomes" id="UP000193411"/>
    </source>
</evidence>
<feature type="transmembrane region" description="Helical" evidence="2">
    <location>
        <begin position="17"/>
        <end position="39"/>
    </location>
</feature>
<evidence type="ECO:0000256" key="1">
    <source>
        <dbReference type="SAM" id="MobiDB-lite"/>
    </source>
</evidence>
<accession>A0A1Y2HKQ3</accession>
<name>A0A1Y2HKQ3_9FUNG</name>
<feature type="transmembrane region" description="Helical" evidence="2">
    <location>
        <begin position="45"/>
        <end position="66"/>
    </location>
</feature>
<keyword evidence="2" id="KW-1133">Transmembrane helix</keyword>
<keyword evidence="2" id="KW-0472">Membrane</keyword>
<dbReference type="EMBL" id="MCFL01000024">
    <property type="protein sequence ID" value="ORZ35136.1"/>
    <property type="molecule type" value="Genomic_DNA"/>
</dbReference>
<evidence type="ECO:0000256" key="2">
    <source>
        <dbReference type="SAM" id="Phobius"/>
    </source>
</evidence>
<proteinExistence type="predicted"/>
<keyword evidence="4" id="KW-1185">Reference proteome</keyword>
<evidence type="ECO:0000313" key="3">
    <source>
        <dbReference type="EMBL" id="ORZ35136.1"/>
    </source>
</evidence>
<dbReference type="AlphaFoldDB" id="A0A1Y2HKQ3"/>
<reference evidence="3 4" key="1">
    <citation type="submission" date="2016-07" db="EMBL/GenBank/DDBJ databases">
        <title>Pervasive Adenine N6-methylation of Active Genes in Fungi.</title>
        <authorList>
            <consortium name="DOE Joint Genome Institute"/>
            <person name="Mondo S.J."/>
            <person name="Dannebaum R.O."/>
            <person name="Kuo R.C."/>
            <person name="Labutti K."/>
            <person name="Haridas S."/>
            <person name="Kuo A."/>
            <person name="Salamov A."/>
            <person name="Ahrendt S.R."/>
            <person name="Lipzen A."/>
            <person name="Sullivan W."/>
            <person name="Andreopoulos W.B."/>
            <person name="Clum A."/>
            <person name="Lindquist E."/>
            <person name="Daum C."/>
            <person name="Ramamoorthy G.K."/>
            <person name="Gryganskyi A."/>
            <person name="Culley D."/>
            <person name="Magnuson J.K."/>
            <person name="James T.Y."/>
            <person name="O'Malley M.A."/>
            <person name="Stajich J.E."/>
            <person name="Spatafora J.W."/>
            <person name="Visel A."/>
            <person name="Grigoriev I.V."/>
        </authorList>
    </citation>
    <scope>NUCLEOTIDE SEQUENCE [LARGE SCALE GENOMIC DNA]</scope>
    <source>
        <strain evidence="3 4">PL171</strain>
    </source>
</reference>
<protein>
    <submittedName>
        <fullName evidence="3">Uncharacterized protein</fullName>
    </submittedName>
</protein>
<sequence>MGNAIVKQGKLVFLKTYLAYIPTLIHFLICTVLGSLFISGSPANYLTYVSLSHYSAMPATMLATFVQSTIPATKSLVGRVSRQGSTSSRAGKRSKESTNSGKNAKTLVAAPTTTSGVGRGSLANESDRQLSTISTSPSDHGSLSSRASIMNKK</sequence>
<gene>
    <name evidence="3" type="ORF">BCR44DRAFT_258218</name>
</gene>
<dbReference type="Proteomes" id="UP000193411">
    <property type="component" value="Unassembled WGS sequence"/>
</dbReference>
<organism evidence="3 4">
    <name type="scientific">Catenaria anguillulae PL171</name>
    <dbReference type="NCBI Taxonomy" id="765915"/>
    <lineage>
        <taxon>Eukaryota</taxon>
        <taxon>Fungi</taxon>
        <taxon>Fungi incertae sedis</taxon>
        <taxon>Blastocladiomycota</taxon>
        <taxon>Blastocladiomycetes</taxon>
        <taxon>Blastocladiales</taxon>
        <taxon>Catenariaceae</taxon>
        <taxon>Catenaria</taxon>
    </lineage>
</organism>
<keyword evidence="2" id="KW-0812">Transmembrane</keyword>
<feature type="compositionally biased region" description="Polar residues" evidence="1">
    <location>
        <begin position="129"/>
        <end position="153"/>
    </location>
</feature>
<feature type="region of interest" description="Disordered" evidence="1">
    <location>
        <begin position="77"/>
        <end position="153"/>
    </location>
</feature>